<name>A0A2A9NRM6_9AGAR</name>
<feature type="region of interest" description="Disordered" evidence="1">
    <location>
        <begin position="228"/>
        <end position="257"/>
    </location>
</feature>
<feature type="compositionally biased region" description="Basic and acidic residues" evidence="1">
    <location>
        <begin position="185"/>
        <end position="202"/>
    </location>
</feature>
<gene>
    <name evidence="2" type="ORF">AMATHDRAFT_2473</name>
</gene>
<accession>A0A2A9NRM6</accession>
<dbReference type="Proteomes" id="UP000242287">
    <property type="component" value="Unassembled WGS sequence"/>
</dbReference>
<dbReference type="STRING" id="703135.A0A2A9NRM6"/>
<feature type="compositionally biased region" description="Polar residues" evidence="1">
    <location>
        <begin position="240"/>
        <end position="257"/>
    </location>
</feature>
<evidence type="ECO:0000313" key="2">
    <source>
        <dbReference type="EMBL" id="PFH51984.1"/>
    </source>
</evidence>
<dbReference type="EMBL" id="KZ301982">
    <property type="protein sequence ID" value="PFH51984.1"/>
    <property type="molecule type" value="Genomic_DNA"/>
</dbReference>
<protein>
    <submittedName>
        <fullName evidence="2">Uncharacterized protein</fullName>
    </submittedName>
</protein>
<feature type="region of interest" description="Disordered" evidence="1">
    <location>
        <begin position="279"/>
        <end position="305"/>
    </location>
</feature>
<keyword evidence="3" id="KW-1185">Reference proteome</keyword>
<feature type="compositionally biased region" description="Polar residues" evidence="1">
    <location>
        <begin position="284"/>
        <end position="305"/>
    </location>
</feature>
<dbReference type="AlphaFoldDB" id="A0A2A9NRM6"/>
<dbReference type="OrthoDB" id="3262547at2759"/>
<feature type="region of interest" description="Disordered" evidence="1">
    <location>
        <begin position="176"/>
        <end position="216"/>
    </location>
</feature>
<evidence type="ECO:0000256" key="1">
    <source>
        <dbReference type="SAM" id="MobiDB-lite"/>
    </source>
</evidence>
<organism evidence="2 3">
    <name type="scientific">Amanita thiersii Skay4041</name>
    <dbReference type="NCBI Taxonomy" id="703135"/>
    <lineage>
        <taxon>Eukaryota</taxon>
        <taxon>Fungi</taxon>
        <taxon>Dikarya</taxon>
        <taxon>Basidiomycota</taxon>
        <taxon>Agaricomycotina</taxon>
        <taxon>Agaricomycetes</taxon>
        <taxon>Agaricomycetidae</taxon>
        <taxon>Agaricales</taxon>
        <taxon>Pluteineae</taxon>
        <taxon>Amanitaceae</taxon>
        <taxon>Amanita</taxon>
    </lineage>
</organism>
<evidence type="ECO:0000313" key="3">
    <source>
        <dbReference type="Proteomes" id="UP000242287"/>
    </source>
</evidence>
<proteinExistence type="predicted"/>
<reference evidence="2 3" key="1">
    <citation type="submission" date="2014-02" db="EMBL/GenBank/DDBJ databases">
        <title>Transposable element dynamics among asymbiotic and ectomycorrhizal Amanita fungi.</title>
        <authorList>
            <consortium name="DOE Joint Genome Institute"/>
            <person name="Hess J."/>
            <person name="Skrede I."/>
            <person name="Wolfe B."/>
            <person name="LaButti K."/>
            <person name="Ohm R.A."/>
            <person name="Grigoriev I.V."/>
            <person name="Pringle A."/>
        </authorList>
    </citation>
    <scope>NUCLEOTIDE SEQUENCE [LARGE SCALE GENOMIC DNA]</scope>
    <source>
        <strain evidence="2 3">SKay4041</strain>
    </source>
</reference>
<sequence>MASFSPNIDRLSRSSQAIAKAAQATAHHHHPLFANALLHTPLGDLIRDIDHSELGLFHLTTSSVTRIDFPNPTPLKRALSRRDDVSKPSVDPEVYAQAAIKFIDRYDPIRPMPRARSQARSILERLDAVRQSIRTLANSLEQINSAEVPSLEPLCETEEKRIESLLHELTILKRRKQAGLQRKASTRDVEHEKRASSREEKNWPTSVAPIKTPQSAGNLIDDINNAADAPALRNTPSPPTQRCNSDNGRSPTNVTSLSQIQVMKDTRNLVTNNLDTHEAEDFDNMNTNPENHPSSTVGSIQPSRSFNDPETLNITYHTIRMCAELDHIVEKIWYAGANVISFDMLEKTTSPVPSAKQIITRLQTLSQLPIPPAATELSAPAATSTQHASQQILTAYLLLSLLYSPPDFSIPLSRAKELLATKNDGSDKGIESQNINRTIYGCVAKRLIRIDRSGREQIVRFDV</sequence>